<dbReference type="EMBL" id="NPEA01000025">
    <property type="protein sequence ID" value="PJZ75260.1"/>
    <property type="molecule type" value="Genomic_DNA"/>
</dbReference>
<reference evidence="1 2" key="1">
    <citation type="submission" date="2017-07" db="EMBL/GenBank/DDBJ databases">
        <title>Leptospira spp. isolated from tropical soils.</title>
        <authorList>
            <person name="Thibeaux R."/>
            <person name="Iraola G."/>
            <person name="Ferres I."/>
            <person name="Bierque E."/>
            <person name="Girault D."/>
            <person name="Soupe-Gilbert M.-E."/>
            <person name="Picardeau M."/>
            <person name="Goarant C."/>
        </authorList>
    </citation>
    <scope>NUCLEOTIDE SEQUENCE [LARGE SCALE GENOMIC DNA]</scope>
    <source>
        <strain evidence="1 2">ES4-C-A1</strain>
    </source>
</reference>
<protein>
    <submittedName>
        <fullName evidence="1">Uncharacterized protein</fullName>
    </submittedName>
</protein>
<organism evidence="1 2">
    <name type="scientific">Leptospira neocaledonica</name>
    <dbReference type="NCBI Taxonomy" id="2023192"/>
    <lineage>
        <taxon>Bacteria</taxon>
        <taxon>Pseudomonadati</taxon>
        <taxon>Spirochaetota</taxon>
        <taxon>Spirochaetia</taxon>
        <taxon>Leptospirales</taxon>
        <taxon>Leptospiraceae</taxon>
        <taxon>Leptospira</taxon>
    </lineage>
</organism>
<dbReference type="Proteomes" id="UP000231843">
    <property type="component" value="Unassembled WGS sequence"/>
</dbReference>
<sequence>MEVILKFQYVIVIKSLVLILFGCQTSKKEIFELPEVRKNYIQKIEFKEAEFDIDTKSYHLYFSAEDYVYTISWRKKDSLIAESYRKGRVIEIFTYEQNKLSSKTKSRRGEFNPFYKEDIADNAEQTEDSIFYYLKNK</sequence>
<proteinExistence type="predicted"/>
<comment type="caution">
    <text evidence="1">The sequence shown here is derived from an EMBL/GenBank/DDBJ whole genome shotgun (WGS) entry which is preliminary data.</text>
</comment>
<gene>
    <name evidence="1" type="ORF">CH365_19805</name>
</gene>
<dbReference type="AlphaFoldDB" id="A0A2M9ZT52"/>
<evidence type="ECO:0000313" key="2">
    <source>
        <dbReference type="Proteomes" id="UP000231843"/>
    </source>
</evidence>
<keyword evidence="2" id="KW-1185">Reference proteome</keyword>
<name>A0A2M9ZT52_9LEPT</name>
<accession>A0A2M9ZT52</accession>
<evidence type="ECO:0000313" key="1">
    <source>
        <dbReference type="EMBL" id="PJZ75260.1"/>
    </source>
</evidence>